<evidence type="ECO:0008006" key="4">
    <source>
        <dbReference type="Google" id="ProtNLM"/>
    </source>
</evidence>
<feature type="chain" id="PRO_5042055689" description="Secreted protein" evidence="1">
    <location>
        <begin position="28"/>
        <end position="76"/>
    </location>
</feature>
<evidence type="ECO:0000256" key="1">
    <source>
        <dbReference type="SAM" id="SignalP"/>
    </source>
</evidence>
<dbReference type="EMBL" id="JASPKZ010001605">
    <property type="protein sequence ID" value="KAJ9597490.1"/>
    <property type="molecule type" value="Genomic_DNA"/>
</dbReference>
<reference evidence="2" key="1">
    <citation type="journal article" date="2023" name="IScience">
        <title>Live-bearing cockroach genome reveals convergent evolutionary mechanisms linked to viviparity in insects and beyond.</title>
        <authorList>
            <person name="Fouks B."/>
            <person name="Harrison M.C."/>
            <person name="Mikhailova A.A."/>
            <person name="Marchal E."/>
            <person name="English S."/>
            <person name="Carruthers M."/>
            <person name="Jennings E.C."/>
            <person name="Chiamaka E.L."/>
            <person name="Frigard R.A."/>
            <person name="Pippel M."/>
            <person name="Attardo G.M."/>
            <person name="Benoit J.B."/>
            <person name="Bornberg-Bauer E."/>
            <person name="Tobe S.S."/>
        </authorList>
    </citation>
    <scope>NUCLEOTIDE SEQUENCE</scope>
    <source>
        <strain evidence="2">Stay&amp;Tobe</strain>
    </source>
</reference>
<dbReference type="PANTHER" id="PTHR44809:SF1">
    <property type="entry name" value="PROTEIN O-MANNOSYL-TRANSFERASE TMTC1"/>
    <property type="match status" value="1"/>
</dbReference>
<protein>
    <recommendedName>
        <fullName evidence="4">Secreted protein</fullName>
    </recommendedName>
</protein>
<comment type="caution">
    <text evidence="2">The sequence shown here is derived from an EMBL/GenBank/DDBJ whole genome shotgun (WGS) entry which is preliminary data.</text>
</comment>
<name>A0AAD8ENP7_DIPPU</name>
<feature type="non-terminal residue" evidence="2">
    <location>
        <position position="76"/>
    </location>
</feature>
<feature type="signal peptide" evidence="1">
    <location>
        <begin position="1"/>
        <end position="27"/>
    </location>
</feature>
<keyword evidence="1" id="KW-0732">Signal</keyword>
<reference evidence="2" key="2">
    <citation type="submission" date="2023-05" db="EMBL/GenBank/DDBJ databases">
        <authorList>
            <person name="Fouks B."/>
        </authorList>
    </citation>
    <scope>NUCLEOTIDE SEQUENCE</scope>
    <source>
        <strain evidence="2">Stay&amp;Tobe</strain>
        <tissue evidence="2">Testes</tissue>
    </source>
</reference>
<proteinExistence type="predicted"/>
<dbReference type="AlphaFoldDB" id="A0AAD8ENP7"/>
<gene>
    <name evidence="2" type="ORF">L9F63_011650</name>
</gene>
<evidence type="ECO:0000313" key="2">
    <source>
        <dbReference type="EMBL" id="KAJ9597490.1"/>
    </source>
</evidence>
<dbReference type="InterPro" id="IPR052943">
    <property type="entry name" value="TMTC_O-mannosyl-trnsfr"/>
</dbReference>
<organism evidence="2 3">
    <name type="scientific">Diploptera punctata</name>
    <name type="common">Pacific beetle cockroach</name>
    <dbReference type="NCBI Taxonomy" id="6984"/>
    <lineage>
        <taxon>Eukaryota</taxon>
        <taxon>Metazoa</taxon>
        <taxon>Ecdysozoa</taxon>
        <taxon>Arthropoda</taxon>
        <taxon>Hexapoda</taxon>
        <taxon>Insecta</taxon>
        <taxon>Pterygota</taxon>
        <taxon>Neoptera</taxon>
        <taxon>Polyneoptera</taxon>
        <taxon>Dictyoptera</taxon>
        <taxon>Blattodea</taxon>
        <taxon>Blaberoidea</taxon>
        <taxon>Blaberidae</taxon>
        <taxon>Diplopterinae</taxon>
        <taxon>Diploptera</taxon>
    </lineage>
</organism>
<accession>A0AAD8ENP7</accession>
<evidence type="ECO:0000313" key="3">
    <source>
        <dbReference type="Proteomes" id="UP001233999"/>
    </source>
</evidence>
<keyword evidence="3" id="KW-1185">Reference proteome</keyword>
<sequence length="76" mass="8467">MQPLWFHVCNMFLHATASLLFTRVCLAVAGLQPNFAGAAGVLFAVHPIHTEARSCLHYGFRDFSSHHVTLWTGPYP</sequence>
<dbReference type="Proteomes" id="UP001233999">
    <property type="component" value="Unassembled WGS sequence"/>
</dbReference>
<dbReference type="PANTHER" id="PTHR44809">
    <property type="match status" value="1"/>
</dbReference>